<dbReference type="Proteomes" id="UP000784294">
    <property type="component" value="Unassembled WGS sequence"/>
</dbReference>
<evidence type="ECO:0000313" key="2">
    <source>
        <dbReference type="EMBL" id="VEL23973.1"/>
    </source>
</evidence>
<feature type="region of interest" description="Disordered" evidence="1">
    <location>
        <begin position="1"/>
        <end position="41"/>
    </location>
</feature>
<dbReference type="AlphaFoldDB" id="A0A3S5CIE3"/>
<protein>
    <submittedName>
        <fullName evidence="2">Uncharacterized protein</fullName>
    </submittedName>
</protein>
<evidence type="ECO:0000256" key="1">
    <source>
        <dbReference type="SAM" id="MobiDB-lite"/>
    </source>
</evidence>
<sequence>MVGSASISTKHHKGKAGEIKLVNSGDTSDDDTESHEEARSCSSSLPLFTTMDIDLNSDGQLKSIANQFAYDESDLSSENAPNALLSINRHVLFRLLVCLTGLFSRLPRVDQSAPSMQASAGMQAAKALVDPVFLCLILFTDMSWLKRQVVLCLIELSSIYPLVKSTI</sequence>
<accession>A0A3S5CIE3</accession>
<name>A0A3S5CIE3_9PLAT</name>
<dbReference type="OrthoDB" id="31183at2759"/>
<organism evidence="2 3">
    <name type="scientific">Protopolystoma xenopodis</name>
    <dbReference type="NCBI Taxonomy" id="117903"/>
    <lineage>
        <taxon>Eukaryota</taxon>
        <taxon>Metazoa</taxon>
        <taxon>Spiralia</taxon>
        <taxon>Lophotrochozoa</taxon>
        <taxon>Platyhelminthes</taxon>
        <taxon>Monogenea</taxon>
        <taxon>Polyopisthocotylea</taxon>
        <taxon>Polystomatidea</taxon>
        <taxon>Polystomatidae</taxon>
        <taxon>Protopolystoma</taxon>
    </lineage>
</organism>
<reference evidence="2" key="1">
    <citation type="submission" date="2018-11" db="EMBL/GenBank/DDBJ databases">
        <authorList>
            <consortium name="Pathogen Informatics"/>
        </authorList>
    </citation>
    <scope>NUCLEOTIDE SEQUENCE</scope>
</reference>
<keyword evidence="3" id="KW-1185">Reference proteome</keyword>
<gene>
    <name evidence="2" type="ORF">PXEA_LOCUS17413</name>
</gene>
<dbReference type="EMBL" id="CAAALY010065069">
    <property type="protein sequence ID" value="VEL23973.1"/>
    <property type="molecule type" value="Genomic_DNA"/>
</dbReference>
<proteinExistence type="predicted"/>
<evidence type="ECO:0000313" key="3">
    <source>
        <dbReference type="Proteomes" id="UP000784294"/>
    </source>
</evidence>
<comment type="caution">
    <text evidence="2">The sequence shown here is derived from an EMBL/GenBank/DDBJ whole genome shotgun (WGS) entry which is preliminary data.</text>
</comment>